<evidence type="ECO:0000313" key="2">
    <source>
        <dbReference type="Proteomes" id="UP001597183"/>
    </source>
</evidence>
<keyword evidence="2" id="KW-1185">Reference proteome</keyword>
<organism evidence="1 2">
    <name type="scientific">Actinoplanes sichuanensis</name>
    <dbReference type="NCBI Taxonomy" id="512349"/>
    <lineage>
        <taxon>Bacteria</taxon>
        <taxon>Bacillati</taxon>
        <taxon>Actinomycetota</taxon>
        <taxon>Actinomycetes</taxon>
        <taxon>Micromonosporales</taxon>
        <taxon>Micromonosporaceae</taxon>
        <taxon>Actinoplanes</taxon>
    </lineage>
</organism>
<accession>A0ABW4A5S2</accession>
<gene>
    <name evidence="1" type="ORF">ACFQ5G_10080</name>
</gene>
<name>A0ABW4A5S2_9ACTN</name>
<evidence type="ECO:0000313" key="1">
    <source>
        <dbReference type="EMBL" id="MFD1365688.1"/>
    </source>
</evidence>
<proteinExistence type="predicted"/>
<dbReference type="EMBL" id="JBHTMK010000012">
    <property type="protein sequence ID" value="MFD1365688.1"/>
    <property type="molecule type" value="Genomic_DNA"/>
</dbReference>
<dbReference type="RefSeq" id="WP_317792780.1">
    <property type="nucleotide sequence ID" value="NZ_AP028461.1"/>
</dbReference>
<dbReference type="Proteomes" id="UP001597183">
    <property type="component" value="Unassembled WGS sequence"/>
</dbReference>
<reference evidence="2" key="1">
    <citation type="journal article" date="2019" name="Int. J. Syst. Evol. Microbiol.">
        <title>The Global Catalogue of Microorganisms (GCM) 10K type strain sequencing project: providing services to taxonomists for standard genome sequencing and annotation.</title>
        <authorList>
            <consortium name="The Broad Institute Genomics Platform"/>
            <consortium name="The Broad Institute Genome Sequencing Center for Infectious Disease"/>
            <person name="Wu L."/>
            <person name="Ma J."/>
        </authorList>
    </citation>
    <scope>NUCLEOTIDE SEQUENCE [LARGE SCALE GENOMIC DNA]</scope>
    <source>
        <strain evidence="2">CCM 7526</strain>
    </source>
</reference>
<comment type="caution">
    <text evidence="1">The sequence shown here is derived from an EMBL/GenBank/DDBJ whole genome shotgun (WGS) entry which is preliminary data.</text>
</comment>
<sequence>MRTAGPRAPDALVDEPARRYTGVPYERGTDRQEATRVVLRITAERMVFTG</sequence>
<protein>
    <submittedName>
        <fullName evidence="1">Uncharacterized protein</fullName>
    </submittedName>
</protein>